<evidence type="ECO:0000313" key="3">
    <source>
        <dbReference type="Proteomes" id="UP001595816"/>
    </source>
</evidence>
<dbReference type="InterPro" id="IPR013216">
    <property type="entry name" value="Methyltransf_11"/>
</dbReference>
<feature type="domain" description="Methyltransferase type 11" evidence="1">
    <location>
        <begin position="52"/>
        <end position="143"/>
    </location>
</feature>
<dbReference type="GO" id="GO:0032259">
    <property type="term" value="P:methylation"/>
    <property type="evidence" value="ECO:0007669"/>
    <property type="project" value="UniProtKB-KW"/>
</dbReference>
<dbReference type="PANTHER" id="PTHR43591">
    <property type="entry name" value="METHYLTRANSFERASE"/>
    <property type="match status" value="1"/>
</dbReference>
<keyword evidence="3" id="KW-1185">Reference proteome</keyword>
<name>A0ABV8LK18_9ACTN</name>
<keyword evidence="2" id="KW-0489">Methyltransferase</keyword>
<keyword evidence="2" id="KW-0808">Transferase</keyword>
<proteinExistence type="predicted"/>
<dbReference type="Pfam" id="PF08241">
    <property type="entry name" value="Methyltransf_11"/>
    <property type="match status" value="1"/>
</dbReference>
<gene>
    <name evidence="2" type="ORF">ACFOZ4_11850</name>
</gene>
<accession>A0ABV8LK18</accession>
<dbReference type="CDD" id="cd02440">
    <property type="entry name" value="AdoMet_MTases"/>
    <property type="match status" value="1"/>
</dbReference>
<evidence type="ECO:0000313" key="2">
    <source>
        <dbReference type="EMBL" id="MFC4131296.1"/>
    </source>
</evidence>
<sequence>MTDLASLARRQYATLDPLGVRIRTHRLYSAQPDDVDAAVRAAVGLSAADDLLDVGCGTGAFLQTLAGEGHLGQLTGLDMSPAAVTTLAATPGLTAIEGDAQRLPFDDAAFDVVTARHMLYHVPDPLLAVREARRVLRPGGRFAAVVNVETTMPILMGLLATSAGTHGFARLRPHGEVGRGPRMASVHDGNLPALVEQIFGYAQTHRHDNALVFPAPAPMIDYAVSCLVGWGVADDDPRRDDVIATLSENAATLFADGGPVRDPKGYVIVTATA</sequence>
<dbReference type="GO" id="GO:0008168">
    <property type="term" value="F:methyltransferase activity"/>
    <property type="evidence" value="ECO:0007669"/>
    <property type="project" value="UniProtKB-KW"/>
</dbReference>
<dbReference type="RefSeq" id="WP_253754697.1">
    <property type="nucleotide sequence ID" value="NZ_JAMZDZ010000001.1"/>
</dbReference>
<organism evidence="2 3">
    <name type="scientific">Hamadaea flava</name>
    <dbReference type="NCBI Taxonomy" id="1742688"/>
    <lineage>
        <taxon>Bacteria</taxon>
        <taxon>Bacillati</taxon>
        <taxon>Actinomycetota</taxon>
        <taxon>Actinomycetes</taxon>
        <taxon>Micromonosporales</taxon>
        <taxon>Micromonosporaceae</taxon>
        <taxon>Hamadaea</taxon>
    </lineage>
</organism>
<dbReference type="InterPro" id="IPR029063">
    <property type="entry name" value="SAM-dependent_MTases_sf"/>
</dbReference>
<reference evidence="3" key="1">
    <citation type="journal article" date="2019" name="Int. J. Syst. Evol. Microbiol.">
        <title>The Global Catalogue of Microorganisms (GCM) 10K type strain sequencing project: providing services to taxonomists for standard genome sequencing and annotation.</title>
        <authorList>
            <consortium name="The Broad Institute Genomics Platform"/>
            <consortium name="The Broad Institute Genome Sequencing Center for Infectious Disease"/>
            <person name="Wu L."/>
            <person name="Ma J."/>
        </authorList>
    </citation>
    <scope>NUCLEOTIDE SEQUENCE [LARGE SCALE GENOMIC DNA]</scope>
    <source>
        <strain evidence="3">CGMCC 4.7289</strain>
    </source>
</reference>
<dbReference type="SUPFAM" id="SSF53335">
    <property type="entry name" value="S-adenosyl-L-methionine-dependent methyltransferases"/>
    <property type="match status" value="1"/>
</dbReference>
<comment type="caution">
    <text evidence="2">The sequence shown here is derived from an EMBL/GenBank/DDBJ whole genome shotgun (WGS) entry which is preliminary data.</text>
</comment>
<dbReference type="Proteomes" id="UP001595816">
    <property type="component" value="Unassembled WGS sequence"/>
</dbReference>
<protein>
    <submittedName>
        <fullName evidence="2">Class I SAM-dependent methyltransferase</fullName>
        <ecNumber evidence="2">2.1.1.-</ecNumber>
    </submittedName>
</protein>
<dbReference type="EMBL" id="JBHSAY010000006">
    <property type="protein sequence ID" value="MFC4131296.1"/>
    <property type="molecule type" value="Genomic_DNA"/>
</dbReference>
<dbReference type="EC" id="2.1.1.-" evidence="2"/>
<dbReference type="Gene3D" id="3.40.50.150">
    <property type="entry name" value="Vaccinia Virus protein VP39"/>
    <property type="match status" value="1"/>
</dbReference>
<evidence type="ECO:0000259" key="1">
    <source>
        <dbReference type="Pfam" id="PF08241"/>
    </source>
</evidence>